<keyword evidence="3" id="KW-1185">Reference proteome</keyword>
<name>A0ABT4GHQ8_9BACL</name>
<gene>
    <name evidence="2" type="ORF">M5X19_22985</name>
</gene>
<organism evidence="2 3">
    <name type="scientific">Paenibacillus alginolyticus</name>
    <dbReference type="NCBI Taxonomy" id="59839"/>
    <lineage>
        <taxon>Bacteria</taxon>
        <taxon>Bacillati</taxon>
        <taxon>Bacillota</taxon>
        <taxon>Bacilli</taxon>
        <taxon>Bacillales</taxon>
        <taxon>Paenibacillaceae</taxon>
        <taxon>Paenibacillus</taxon>
    </lineage>
</organism>
<dbReference type="EMBL" id="JAMDMX010000079">
    <property type="protein sequence ID" value="MCY9695747.1"/>
    <property type="molecule type" value="Genomic_DNA"/>
</dbReference>
<evidence type="ECO:0000313" key="2">
    <source>
        <dbReference type="EMBL" id="MCY9695747.1"/>
    </source>
</evidence>
<feature type="transmembrane region" description="Helical" evidence="1">
    <location>
        <begin position="71"/>
        <end position="87"/>
    </location>
</feature>
<keyword evidence="1" id="KW-0472">Membrane</keyword>
<keyword evidence="1" id="KW-1133">Transmembrane helix</keyword>
<keyword evidence="1" id="KW-0812">Transmembrane</keyword>
<sequence length="89" mass="9731">MLIQISNYLFMGSLLLLIVTCIAKGALSQGFTSVTGLGGTSGSATDLNMEHNQKKHFQFQDSLVGRIVRSYFFWISVSGIIISMVISKL</sequence>
<dbReference type="RefSeq" id="WP_167683282.1">
    <property type="nucleotide sequence ID" value="NZ_JAMDMX010000079.1"/>
</dbReference>
<protein>
    <recommendedName>
        <fullName evidence="4">Protein-export membrane protein SecG</fullName>
    </recommendedName>
</protein>
<reference evidence="2 3" key="1">
    <citation type="submission" date="2022-05" db="EMBL/GenBank/DDBJ databases">
        <title>Genome Sequencing of Bee-Associated Microbes.</title>
        <authorList>
            <person name="Dunlap C."/>
        </authorList>
    </citation>
    <scope>NUCLEOTIDE SEQUENCE [LARGE SCALE GENOMIC DNA]</scope>
    <source>
        <strain evidence="2 3">NRRL B-14421</strain>
    </source>
</reference>
<accession>A0ABT4GHQ8</accession>
<comment type="caution">
    <text evidence="2">The sequence shown here is derived from an EMBL/GenBank/DDBJ whole genome shotgun (WGS) entry which is preliminary data.</text>
</comment>
<proteinExistence type="predicted"/>
<evidence type="ECO:0000256" key="1">
    <source>
        <dbReference type="SAM" id="Phobius"/>
    </source>
</evidence>
<evidence type="ECO:0008006" key="4">
    <source>
        <dbReference type="Google" id="ProtNLM"/>
    </source>
</evidence>
<evidence type="ECO:0000313" key="3">
    <source>
        <dbReference type="Proteomes" id="UP001527099"/>
    </source>
</evidence>
<dbReference type="Proteomes" id="UP001527099">
    <property type="component" value="Unassembled WGS sequence"/>
</dbReference>